<accession>A0A9W6QBJ3</accession>
<organism evidence="3 4">
    <name type="scientific">Kitasatospora phosalacinea</name>
    <dbReference type="NCBI Taxonomy" id="2065"/>
    <lineage>
        <taxon>Bacteria</taxon>
        <taxon>Bacillati</taxon>
        <taxon>Actinomycetota</taxon>
        <taxon>Actinomycetes</taxon>
        <taxon>Kitasatosporales</taxon>
        <taxon>Streptomycetaceae</taxon>
        <taxon>Kitasatospora</taxon>
    </lineage>
</organism>
<evidence type="ECO:0000313" key="4">
    <source>
        <dbReference type="Proteomes" id="UP001165041"/>
    </source>
</evidence>
<comment type="similarity">
    <text evidence="1">Belongs to the universal stress protein A family.</text>
</comment>
<dbReference type="SUPFAM" id="SSF52402">
    <property type="entry name" value="Adenine nucleotide alpha hydrolases-like"/>
    <property type="match status" value="1"/>
</dbReference>
<dbReference type="EMBL" id="BSSA01000025">
    <property type="protein sequence ID" value="GLW73420.1"/>
    <property type="molecule type" value="Genomic_DNA"/>
</dbReference>
<name>A0A9W6QBJ3_9ACTN</name>
<comment type="caution">
    <text evidence="3">The sequence shown here is derived from an EMBL/GenBank/DDBJ whole genome shotgun (WGS) entry which is preliminary data.</text>
</comment>
<dbReference type="InterPro" id="IPR006016">
    <property type="entry name" value="UspA"/>
</dbReference>
<dbReference type="PRINTS" id="PR01438">
    <property type="entry name" value="UNVRSLSTRESS"/>
</dbReference>
<dbReference type="Proteomes" id="UP001165041">
    <property type="component" value="Unassembled WGS sequence"/>
</dbReference>
<dbReference type="AlphaFoldDB" id="A0A9W6QBJ3"/>
<dbReference type="Gene3D" id="3.40.50.620">
    <property type="entry name" value="HUPs"/>
    <property type="match status" value="1"/>
</dbReference>
<reference evidence="3" key="1">
    <citation type="submission" date="2023-02" db="EMBL/GenBank/DDBJ databases">
        <title>Kitasatospora phosalacinea NBRC 14627.</title>
        <authorList>
            <person name="Ichikawa N."/>
            <person name="Sato H."/>
            <person name="Tonouchi N."/>
        </authorList>
    </citation>
    <scope>NUCLEOTIDE SEQUENCE</scope>
    <source>
        <strain evidence="3">NBRC 14627</strain>
    </source>
</reference>
<dbReference type="Pfam" id="PF00582">
    <property type="entry name" value="Usp"/>
    <property type="match status" value="1"/>
</dbReference>
<evidence type="ECO:0000256" key="1">
    <source>
        <dbReference type="ARBA" id="ARBA00008791"/>
    </source>
</evidence>
<evidence type="ECO:0000313" key="3">
    <source>
        <dbReference type="EMBL" id="GLW73420.1"/>
    </source>
</evidence>
<feature type="domain" description="UspA" evidence="2">
    <location>
        <begin position="10"/>
        <end position="144"/>
    </location>
</feature>
<dbReference type="PANTHER" id="PTHR46553">
    <property type="entry name" value="ADENINE NUCLEOTIDE ALPHA HYDROLASES-LIKE SUPERFAMILY PROTEIN"/>
    <property type="match status" value="1"/>
</dbReference>
<dbReference type="PANTHER" id="PTHR46553:SF3">
    <property type="entry name" value="ADENINE NUCLEOTIDE ALPHA HYDROLASES-LIKE SUPERFAMILY PROTEIN"/>
    <property type="match status" value="1"/>
</dbReference>
<dbReference type="RefSeq" id="WP_285739067.1">
    <property type="nucleotide sequence ID" value="NZ_BSSA01000025.1"/>
</dbReference>
<proteinExistence type="inferred from homology"/>
<gene>
    <name evidence="3" type="ORF">Kpho02_57190</name>
</gene>
<dbReference type="InterPro" id="IPR006015">
    <property type="entry name" value="Universal_stress_UspA"/>
</dbReference>
<dbReference type="InterPro" id="IPR014729">
    <property type="entry name" value="Rossmann-like_a/b/a_fold"/>
</dbReference>
<sequence>MGTENEGPARIVAGVDGSPSSRAALAWAVRQAELTGAAVDAVTAWQYPAGYGWPAPVLQSFDFAAAAGQALAEAVEAVATRHGGVEIRQRVVQDHPATALLAAADGAELLVVGNRGRGGFAGTLLGSVSQHCVHHARCPVVVVRTD</sequence>
<evidence type="ECO:0000259" key="2">
    <source>
        <dbReference type="Pfam" id="PF00582"/>
    </source>
</evidence>
<protein>
    <submittedName>
        <fullName evidence="3">Universal stress protein</fullName>
    </submittedName>
</protein>